<dbReference type="Pfam" id="PF07729">
    <property type="entry name" value="FCD"/>
    <property type="match status" value="1"/>
</dbReference>
<dbReference type="PROSITE" id="PS50949">
    <property type="entry name" value="HTH_GNTR"/>
    <property type="match status" value="1"/>
</dbReference>
<proteinExistence type="predicted"/>
<dbReference type="InterPro" id="IPR036388">
    <property type="entry name" value="WH-like_DNA-bd_sf"/>
</dbReference>
<sequence length="218" mass="24674">MAFARRTTREPAADQCYAVIRARILDLTYAPGDAISETRLATEFEISRTPIREALKRLESEGLVDVRPQQGTFVSPIKRDLVMDAQYARSALECALVADAARLRSEEQLHELRFNLSSQQRAAERGDFDTLFRLDEEMHRDIAKAAGRAAVWHVIADIKIHMDRARKLSLKAHHVPTLIEQHRAIIDAIADADVPNAIAAMKDHLSFVVEHFDELVER</sequence>
<evidence type="ECO:0000313" key="6">
    <source>
        <dbReference type="Proteomes" id="UP001596150"/>
    </source>
</evidence>
<gene>
    <name evidence="5" type="ORF">ACFPP9_23775</name>
</gene>
<dbReference type="RefSeq" id="WP_266344425.1">
    <property type="nucleotide sequence ID" value="NZ_JAPKNH010000005.1"/>
</dbReference>
<keyword evidence="6" id="KW-1185">Reference proteome</keyword>
<name>A0ABW0Q842_9HYPH</name>
<dbReference type="InterPro" id="IPR036390">
    <property type="entry name" value="WH_DNA-bd_sf"/>
</dbReference>
<accession>A0ABW0Q842</accession>
<dbReference type="InterPro" id="IPR011711">
    <property type="entry name" value="GntR_C"/>
</dbReference>
<evidence type="ECO:0000313" key="5">
    <source>
        <dbReference type="EMBL" id="MFC5518814.1"/>
    </source>
</evidence>
<evidence type="ECO:0000256" key="1">
    <source>
        <dbReference type="ARBA" id="ARBA00023015"/>
    </source>
</evidence>
<organism evidence="5 6">
    <name type="scientific">Kaistia terrae</name>
    <dbReference type="NCBI Taxonomy" id="537017"/>
    <lineage>
        <taxon>Bacteria</taxon>
        <taxon>Pseudomonadati</taxon>
        <taxon>Pseudomonadota</taxon>
        <taxon>Alphaproteobacteria</taxon>
        <taxon>Hyphomicrobiales</taxon>
        <taxon>Kaistiaceae</taxon>
        <taxon>Kaistia</taxon>
    </lineage>
</organism>
<evidence type="ECO:0000259" key="4">
    <source>
        <dbReference type="PROSITE" id="PS50949"/>
    </source>
</evidence>
<dbReference type="PANTHER" id="PTHR43537">
    <property type="entry name" value="TRANSCRIPTIONAL REGULATOR, GNTR FAMILY"/>
    <property type="match status" value="1"/>
</dbReference>
<dbReference type="CDD" id="cd07377">
    <property type="entry name" value="WHTH_GntR"/>
    <property type="match status" value="1"/>
</dbReference>
<dbReference type="Gene3D" id="1.10.10.10">
    <property type="entry name" value="Winged helix-like DNA-binding domain superfamily/Winged helix DNA-binding domain"/>
    <property type="match status" value="1"/>
</dbReference>
<dbReference type="InterPro" id="IPR000524">
    <property type="entry name" value="Tscrpt_reg_HTH_GntR"/>
</dbReference>
<comment type="caution">
    <text evidence="5">The sequence shown here is derived from an EMBL/GenBank/DDBJ whole genome shotgun (WGS) entry which is preliminary data.</text>
</comment>
<dbReference type="Pfam" id="PF00392">
    <property type="entry name" value="GntR"/>
    <property type="match status" value="1"/>
</dbReference>
<protein>
    <submittedName>
        <fullName evidence="5">GntR family transcriptional regulator</fullName>
    </submittedName>
</protein>
<dbReference type="PRINTS" id="PR00035">
    <property type="entry name" value="HTHGNTR"/>
</dbReference>
<dbReference type="Proteomes" id="UP001596150">
    <property type="component" value="Unassembled WGS sequence"/>
</dbReference>
<dbReference type="PANTHER" id="PTHR43537:SF5">
    <property type="entry name" value="UXU OPERON TRANSCRIPTIONAL REGULATOR"/>
    <property type="match status" value="1"/>
</dbReference>
<keyword evidence="1" id="KW-0805">Transcription regulation</keyword>
<evidence type="ECO:0000256" key="2">
    <source>
        <dbReference type="ARBA" id="ARBA00023125"/>
    </source>
</evidence>
<dbReference type="EMBL" id="JBHSML010000014">
    <property type="protein sequence ID" value="MFC5518814.1"/>
    <property type="molecule type" value="Genomic_DNA"/>
</dbReference>
<keyword evidence="2" id="KW-0238">DNA-binding</keyword>
<dbReference type="SUPFAM" id="SSF48008">
    <property type="entry name" value="GntR ligand-binding domain-like"/>
    <property type="match status" value="1"/>
</dbReference>
<dbReference type="SUPFAM" id="SSF46785">
    <property type="entry name" value="Winged helix' DNA-binding domain"/>
    <property type="match status" value="1"/>
</dbReference>
<evidence type="ECO:0000256" key="3">
    <source>
        <dbReference type="ARBA" id="ARBA00023163"/>
    </source>
</evidence>
<keyword evidence="3" id="KW-0804">Transcription</keyword>
<dbReference type="Gene3D" id="1.20.120.530">
    <property type="entry name" value="GntR ligand-binding domain-like"/>
    <property type="match status" value="1"/>
</dbReference>
<dbReference type="SMART" id="SM00895">
    <property type="entry name" value="FCD"/>
    <property type="match status" value="1"/>
</dbReference>
<feature type="domain" description="HTH gntR-type" evidence="4">
    <location>
        <begin position="10"/>
        <end position="77"/>
    </location>
</feature>
<dbReference type="InterPro" id="IPR008920">
    <property type="entry name" value="TF_FadR/GntR_C"/>
</dbReference>
<dbReference type="SMART" id="SM00345">
    <property type="entry name" value="HTH_GNTR"/>
    <property type="match status" value="1"/>
</dbReference>
<reference evidence="6" key="1">
    <citation type="journal article" date="2019" name="Int. J. Syst. Evol. Microbiol.">
        <title>The Global Catalogue of Microorganisms (GCM) 10K type strain sequencing project: providing services to taxonomists for standard genome sequencing and annotation.</title>
        <authorList>
            <consortium name="The Broad Institute Genomics Platform"/>
            <consortium name="The Broad Institute Genome Sequencing Center for Infectious Disease"/>
            <person name="Wu L."/>
            <person name="Ma J."/>
        </authorList>
    </citation>
    <scope>NUCLEOTIDE SEQUENCE [LARGE SCALE GENOMIC DNA]</scope>
    <source>
        <strain evidence="6">KACC 12633</strain>
    </source>
</reference>